<dbReference type="NCBIfam" id="TIGR00170">
    <property type="entry name" value="leuC"/>
    <property type="match status" value="1"/>
</dbReference>
<dbReference type="PRINTS" id="PR00415">
    <property type="entry name" value="ACONITASE"/>
</dbReference>
<evidence type="ECO:0000256" key="12">
    <source>
        <dbReference type="HAMAP-Rule" id="MF_01026"/>
    </source>
</evidence>
<dbReference type="NCBIfam" id="NF004016">
    <property type="entry name" value="PRK05478.1"/>
    <property type="match status" value="1"/>
</dbReference>
<keyword evidence="7 12" id="KW-0479">Metal-binding</keyword>
<comment type="catalytic activity">
    <reaction evidence="1 12">
        <text>(2R,3S)-3-isopropylmalate = (2S)-2-isopropylmalate</text>
        <dbReference type="Rhea" id="RHEA:32287"/>
        <dbReference type="ChEBI" id="CHEBI:1178"/>
        <dbReference type="ChEBI" id="CHEBI:35121"/>
        <dbReference type="EC" id="4.2.1.33"/>
    </reaction>
</comment>
<dbReference type="UniPathway" id="UPA00946"/>
<reference evidence="14 15" key="1">
    <citation type="submission" date="2019-10" db="EMBL/GenBank/DDBJ databases">
        <title>Rubrobacter sp nov SCSIO 52915 isolated from a deep-sea sediment in the South China Sea.</title>
        <authorList>
            <person name="Chen R.W."/>
        </authorList>
    </citation>
    <scope>NUCLEOTIDE SEQUENCE [LARGE SCALE GENOMIC DNA]</scope>
    <source>
        <strain evidence="14 15">SCSIO 52915</strain>
    </source>
</reference>
<dbReference type="PROSITE" id="PS00450">
    <property type="entry name" value="ACONITASE_1"/>
    <property type="match status" value="1"/>
</dbReference>
<evidence type="ECO:0000256" key="2">
    <source>
        <dbReference type="ARBA" id="ARBA00002695"/>
    </source>
</evidence>
<organism evidence="14 15">
    <name type="scientific">Rubrobacter marinus</name>
    <dbReference type="NCBI Taxonomy" id="2653852"/>
    <lineage>
        <taxon>Bacteria</taxon>
        <taxon>Bacillati</taxon>
        <taxon>Actinomycetota</taxon>
        <taxon>Rubrobacteria</taxon>
        <taxon>Rubrobacterales</taxon>
        <taxon>Rubrobacteraceae</taxon>
        <taxon>Rubrobacter</taxon>
    </lineage>
</organism>
<keyword evidence="8 12" id="KW-0408">Iron</keyword>
<dbReference type="InterPro" id="IPR018136">
    <property type="entry name" value="Aconitase_4Fe-4S_BS"/>
</dbReference>
<dbReference type="EC" id="4.2.1.33" evidence="12"/>
<dbReference type="PROSITE" id="PS01244">
    <property type="entry name" value="ACONITASE_2"/>
    <property type="match status" value="1"/>
</dbReference>
<evidence type="ECO:0000256" key="9">
    <source>
        <dbReference type="ARBA" id="ARBA00023014"/>
    </source>
</evidence>
<comment type="pathway">
    <text evidence="3 12">Amino-acid biosynthesis; L-leucine biosynthesis; L-leucine from 3-methyl-2-oxobutanoate: step 2/4.</text>
</comment>
<sequence>MANSPKTLFEKLWDRHVVRSVAGEPDLLYVDLHLVHEVTSPQAFEGLRLAGREVRRPDLTYATMDHNVPTSAVGLPIKDEVSAKQMEALKKNCAEFGITLNEWGAIGQGIVHVIGPEMGLTQPGLTVVCGDSHTATHGAFGALAFGIGTSEVEHVLATQTLPQRKPKTMAVTIEGELPAGVSAKDLMLGILNRIGTGGGVGHVIEYRGEAIRSLSMEGRMTICNMSIEGGARAGLIAPDETTYSYLEGREHAPKGEDWDRAVEDWKTLGTDEGARFDKEVVIQAEDLVPYVSWGTTPAQTVGLDDVVPEPKNDGHRRALKYMDLTPGTPIKEIEVDTVFLGSCTNARIEDLRAAAEVLRGHKVKEGIRAMVVPGSMRVKQQAEEEGLDEVFKEAGFDWRNAGCSMCLGMNPDILQPQERCASTSNRNFEGRQGKGGRTHLVSPVVAAATAVMGRFASPSELGVPVEVN</sequence>
<protein>
    <recommendedName>
        <fullName evidence="12">3-isopropylmalate dehydratase large subunit</fullName>
        <ecNumber evidence="12">4.2.1.33</ecNumber>
    </recommendedName>
    <alternativeName>
        <fullName evidence="12">Alpha-IPM isomerase</fullName>
        <shortName evidence="12">IPMI</shortName>
    </alternativeName>
    <alternativeName>
        <fullName evidence="12">Isopropylmalate isomerase</fullName>
    </alternativeName>
</protein>
<dbReference type="SUPFAM" id="SSF53732">
    <property type="entry name" value="Aconitase iron-sulfur domain"/>
    <property type="match status" value="1"/>
</dbReference>
<dbReference type="UniPathway" id="UPA00048">
    <property type="reaction ID" value="UER00071"/>
</dbReference>
<evidence type="ECO:0000256" key="3">
    <source>
        <dbReference type="ARBA" id="ARBA00004729"/>
    </source>
</evidence>
<evidence type="ECO:0000259" key="13">
    <source>
        <dbReference type="Pfam" id="PF00330"/>
    </source>
</evidence>
<dbReference type="Proteomes" id="UP000502706">
    <property type="component" value="Chromosome"/>
</dbReference>
<evidence type="ECO:0000256" key="1">
    <source>
        <dbReference type="ARBA" id="ARBA00000491"/>
    </source>
</evidence>
<evidence type="ECO:0000256" key="11">
    <source>
        <dbReference type="ARBA" id="ARBA00023304"/>
    </source>
</evidence>
<dbReference type="InterPro" id="IPR036008">
    <property type="entry name" value="Aconitase_4Fe-4S_dom"/>
</dbReference>
<dbReference type="InterPro" id="IPR001030">
    <property type="entry name" value="Acoase/IPM_deHydtase_lsu_aba"/>
</dbReference>
<keyword evidence="15" id="KW-1185">Reference proteome</keyword>
<keyword evidence="10 12" id="KW-0456">Lyase</keyword>
<feature type="binding site" evidence="12">
    <location>
        <position position="343"/>
    </location>
    <ligand>
        <name>[4Fe-4S] cluster</name>
        <dbReference type="ChEBI" id="CHEBI:49883"/>
    </ligand>
</feature>
<keyword evidence="5 12" id="KW-0004">4Fe-4S</keyword>
<evidence type="ECO:0000256" key="8">
    <source>
        <dbReference type="ARBA" id="ARBA00023004"/>
    </source>
</evidence>
<evidence type="ECO:0000313" key="15">
    <source>
        <dbReference type="Proteomes" id="UP000502706"/>
    </source>
</evidence>
<dbReference type="FunFam" id="3.30.499.10:FF:000007">
    <property type="entry name" value="3-isopropylmalate dehydratase large subunit"/>
    <property type="match status" value="1"/>
</dbReference>
<keyword evidence="11 12" id="KW-0100">Branched-chain amino acid biosynthesis</keyword>
<evidence type="ECO:0000313" key="14">
    <source>
        <dbReference type="EMBL" id="QIN77299.1"/>
    </source>
</evidence>
<dbReference type="InterPro" id="IPR004430">
    <property type="entry name" value="3-IsopropMal_deHydase_lsu"/>
</dbReference>
<dbReference type="RefSeq" id="WP_166394968.1">
    <property type="nucleotide sequence ID" value="NZ_CP045121.1"/>
</dbReference>
<keyword evidence="9 12" id="KW-0411">Iron-sulfur</keyword>
<dbReference type="InterPro" id="IPR015931">
    <property type="entry name" value="Acnase/IPM_dHydase_lsu_aba_1/3"/>
</dbReference>
<evidence type="ECO:0000256" key="10">
    <source>
        <dbReference type="ARBA" id="ARBA00023239"/>
    </source>
</evidence>
<dbReference type="EMBL" id="CP045121">
    <property type="protein sequence ID" value="QIN77299.1"/>
    <property type="molecule type" value="Genomic_DNA"/>
</dbReference>
<keyword evidence="6 12" id="KW-0028">Amino-acid biosynthesis</keyword>
<accession>A0A6G8PS41</accession>
<comment type="cofactor">
    <cofactor evidence="12">
        <name>[4Fe-4S] cluster</name>
        <dbReference type="ChEBI" id="CHEBI:49883"/>
    </cofactor>
    <text evidence="12">Binds 1 [4Fe-4S] cluster per subunit.</text>
</comment>
<name>A0A6G8PS41_9ACTN</name>
<dbReference type="InterPro" id="IPR050067">
    <property type="entry name" value="IPM_dehydratase_rel_enz"/>
</dbReference>
<dbReference type="GO" id="GO:0051539">
    <property type="term" value="F:4 iron, 4 sulfur cluster binding"/>
    <property type="evidence" value="ECO:0007669"/>
    <property type="project" value="UniProtKB-KW"/>
</dbReference>
<dbReference type="InterPro" id="IPR033941">
    <property type="entry name" value="IPMI_cat"/>
</dbReference>
<gene>
    <name evidence="12 14" type="primary">leuC</name>
    <name evidence="14" type="ORF">GBA65_00855</name>
</gene>
<comment type="function">
    <text evidence="2 12">Catalyzes the isomerization between 2-isopropylmalate and 3-isopropylmalate, via the formation of 2-isopropylmaleate.</text>
</comment>
<dbReference type="PANTHER" id="PTHR43822:SF9">
    <property type="entry name" value="3-ISOPROPYLMALATE DEHYDRATASE"/>
    <property type="match status" value="1"/>
</dbReference>
<dbReference type="GO" id="GO:0046872">
    <property type="term" value="F:metal ion binding"/>
    <property type="evidence" value="ECO:0007669"/>
    <property type="project" value="UniProtKB-KW"/>
</dbReference>
<comment type="similarity">
    <text evidence="12">Belongs to the aconitase/IPM isomerase family. LeuC type 1 subfamily.</text>
</comment>
<dbReference type="GO" id="GO:0009098">
    <property type="term" value="P:L-leucine biosynthetic process"/>
    <property type="evidence" value="ECO:0007669"/>
    <property type="project" value="UniProtKB-UniRule"/>
</dbReference>
<dbReference type="PANTHER" id="PTHR43822">
    <property type="entry name" value="HOMOACONITASE, MITOCHONDRIAL-RELATED"/>
    <property type="match status" value="1"/>
</dbReference>
<dbReference type="NCBIfam" id="NF009116">
    <property type="entry name" value="PRK12466.1"/>
    <property type="match status" value="1"/>
</dbReference>
<feature type="binding site" evidence="12">
    <location>
        <position position="403"/>
    </location>
    <ligand>
        <name>[4Fe-4S] cluster</name>
        <dbReference type="ChEBI" id="CHEBI:49883"/>
    </ligand>
</feature>
<feature type="binding site" evidence="12">
    <location>
        <position position="406"/>
    </location>
    <ligand>
        <name>[4Fe-4S] cluster</name>
        <dbReference type="ChEBI" id="CHEBI:49883"/>
    </ligand>
</feature>
<evidence type="ECO:0000256" key="6">
    <source>
        <dbReference type="ARBA" id="ARBA00022605"/>
    </source>
</evidence>
<dbReference type="HAMAP" id="MF_01026">
    <property type="entry name" value="LeuC_type1"/>
    <property type="match status" value="1"/>
</dbReference>
<comment type="subunit">
    <text evidence="12">Heterodimer of LeuC and LeuD.</text>
</comment>
<evidence type="ECO:0000256" key="7">
    <source>
        <dbReference type="ARBA" id="ARBA00022723"/>
    </source>
</evidence>
<dbReference type="Pfam" id="PF00330">
    <property type="entry name" value="Aconitase"/>
    <property type="match status" value="1"/>
</dbReference>
<dbReference type="Gene3D" id="3.30.499.10">
    <property type="entry name" value="Aconitase, domain 3"/>
    <property type="match status" value="2"/>
</dbReference>
<proteinExistence type="inferred from homology"/>
<dbReference type="KEGG" id="rmar:GBA65_00855"/>
<dbReference type="AlphaFoldDB" id="A0A6G8PS41"/>
<evidence type="ECO:0000256" key="5">
    <source>
        <dbReference type="ARBA" id="ARBA00022485"/>
    </source>
</evidence>
<dbReference type="CDD" id="cd01583">
    <property type="entry name" value="IPMI"/>
    <property type="match status" value="1"/>
</dbReference>
<dbReference type="GO" id="GO:0003861">
    <property type="term" value="F:3-isopropylmalate dehydratase activity"/>
    <property type="evidence" value="ECO:0007669"/>
    <property type="project" value="UniProtKB-UniRule"/>
</dbReference>
<feature type="domain" description="Aconitase/3-isopropylmalate dehydratase large subunit alpha/beta/alpha" evidence="13">
    <location>
        <begin position="10"/>
        <end position="453"/>
    </location>
</feature>
<keyword evidence="4 12" id="KW-0432">Leucine biosynthesis</keyword>
<evidence type="ECO:0000256" key="4">
    <source>
        <dbReference type="ARBA" id="ARBA00022430"/>
    </source>
</evidence>